<evidence type="ECO:0000313" key="2">
    <source>
        <dbReference type="EMBL" id="KAK9163658.1"/>
    </source>
</evidence>
<dbReference type="GO" id="GO:0000463">
    <property type="term" value="P:maturation of LSU-rRNA from tricistronic rRNA transcript (SSU-rRNA, 5.8S rRNA, LSU-rRNA)"/>
    <property type="evidence" value="ECO:0007669"/>
    <property type="project" value="TreeGrafter"/>
</dbReference>
<gene>
    <name evidence="2" type="ORF">Syun_004560</name>
</gene>
<keyword evidence="3" id="KW-1185">Reference proteome</keyword>
<dbReference type="Proteomes" id="UP001420932">
    <property type="component" value="Unassembled WGS sequence"/>
</dbReference>
<organism evidence="2 3">
    <name type="scientific">Stephania yunnanensis</name>
    <dbReference type="NCBI Taxonomy" id="152371"/>
    <lineage>
        <taxon>Eukaryota</taxon>
        <taxon>Viridiplantae</taxon>
        <taxon>Streptophyta</taxon>
        <taxon>Embryophyta</taxon>
        <taxon>Tracheophyta</taxon>
        <taxon>Spermatophyta</taxon>
        <taxon>Magnoliopsida</taxon>
        <taxon>Ranunculales</taxon>
        <taxon>Menispermaceae</taxon>
        <taxon>Menispermoideae</taxon>
        <taxon>Cissampelideae</taxon>
        <taxon>Stephania</taxon>
    </lineage>
</organism>
<dbReference type="GO" id="GO:0005730">
    <property type="term" value="C:nucleolus"/>
    <property type="evidence" value="ECO:0007669"/>
    <property type="project" value="TreeGrafter"/>
</dbReference>
<dbReference type="InterPro" id="IPR039844">
    <property type="entry name" value="URB1"/>
</dbReference>
<feature type="compositionally biased region" description="Basic and acidic residues" evidence="1">
    <location>
        <begin position="66"/>
        <end position="87"/>
    </location>
</feature>
<dbReference type="PANTHER" id="PTHR13500">
    <property type="entry name" value="NUCLEOLAR PRERIBOSOMAL-ASSOCIATED PROTEIN 1"/>
    <property type="match status" value="1"/>
</dbReference>
<dbReference type="GO" id="GO:0000466">
    <property type="term" value="P:maturation of 5.8S rRNA from tricistronic rRNA transcript (SSU-rRNA, 5.8S rRNA, LSU-rRNA)"/>
    <property type="evidence" value="ECO:0007669"/>
    <property type="project" value="TreeGrafter"/>
</dbReference>
<dbReference type="EMBL" id="JBBNAF010000002">
    <property type="protein sequence ID" value="KAK9163658.1"/>
    <property type="molecule type" value="Genomic_DNA"/>
</dbReference>
<comment type="caution">
    <text evidence="2">The sequence shown here is derived from an EMBL/GenBank/DDBJ whole genome shotgun (WGS) entry which is preliminary data.</text>
</comment>
<evidence type="ECO:0000313" key="3">
    <source>
        <dbReference type="Proteomes" id="UP001420932"/>
    </source>
</evidence>
<protein>
    <submittedName>
        <fullName evidence="2">Uncharacterized protein</fullName>
    </submittedName>
</protein>
<dbReference type="AlphaFoldDB" id="A0AAP0Q1C7"/>
<proteinExistence type="predicted"/>
<name>A0AAP0Q1C7_9MAGN</name>
<reference evidence="2 3" key="1">
    <citation type="submission" date="2024-01" db="EMBL/GenBank/DDBJ databases">
        <title>Genome assemblies of Stephania.</title>
        <authorList>
            <person name="Yang L."/>
        </authorList>
    </citation>
    <scope>NUCLEOTIDE SEQUENCE [LARGE SCALE GENOMIC DNA]</scope>
    <source>
        <strain evidence="2">YNDBR</strain>
        <tissue evidence="2">Leaf</tissue>
    </source>
</reference>
<accession>A0AAP0Q1C7</accession>
<feature type="region of interest" description="Disordered" evidence="1">
    <location>
        <begin position="63"/>
        <end position="87"/>
    </location>
</feature>
<evidence type="ECO:0000256" key="1">
    <source>
        <dbReference type="SAM" id="MobiDB-lite"/>
    </source>
</evidence>
<dbReference type="PANTHER" id="PTHR13500:SF0">
    <property type="entry name" value="NUCLEOLAR PRE-RIBOSOMAL-ASSOCIATED PROTEIN 1"/>
    <property type="match status" value="1"/>
</dbReference>
<sequence length="477" mass="53444">MRLLLEALKSLYGLVRAIDCKSSSNDRTAKKWISLKQEIQDDVRDLLPDPQVLLKLLSSPSSLVSKNDETSRKRPRKPEKLAEIHDSNGSKKLKVDEDVEILIGGIGTELDADLPKEKVKATGTVVMEELAGDDCMKATAKIWGLQQCSFKDELKDAQRAIPKAMDRSYDFFKLLPAKPLAISVNEQQSLLSLLIEYAGLSSENRAFVKPPEAMFKHLQSLIYLSYSPIKGIRDKAYELVRAAMLSTGGFDRKPLEIDAWIMFLPGHERDASSVEDQCVEALRYCSTIVEGRLLSCVIDLILIERFGNSSSVNLDEGEFFCEWRPLKNLLFFSQSVSNHQDCSGLFTIVPSASAANGVSFARMLHKAKKMVGKVGNDDLVRVASAFRFSTICTSPEEIVENFPCFITLSKHLFREDLSFLSFMFFLERKLLASVANMWPDMFRSGLEWALSVESVAALKEQVSRVEDLCMKPMKLGA</sequence>